<comment type="subcellular location">
    <subcellularLocation>
        <location evidence="1">Cell membrane</location>
        <topology evidence="1">Multi-pass membrane protein</topology>
    </subcellularLocation>
</comment>
<dbReference type="Proteomes" id="UP000198553">
    <property type="component" value="Unassembled WGS sequence"/>
</dbReference>
<accession>A0A1H7VVN8</accession>
<dbReference type="InterPro" id="IPR036259">
    <property type="entry name" value="MFS_trans_sf"/>
</dbReference>
<dbReference type="PANTHER" id="PTHR43266:SF10">
    <property type="entry name" value="BACILYSIN EXPORTER BACE-RELATED"/>
    <property type="match status" value="1"/>
</dbReference>
<keyword evidence="5 7" id="KW-1133">Transmembrane helix</keyword>
<dbReference type="STRING" id="930146.SAMN05192533_101122"/>
<evidence type="ECO:0000256" key="7">
    <source>
        <dbReference type="SAM" id="Phobius"/>
    </source>
</evidence>
<dbReference type="AlphaFoldDB" id="A0A1H7VVN8"/>
<evidence type="ECO:0000259" key="8">
    <source>
        <dbReference type="PROSITE" id="PS50850"/>
    </source>
</evidence>
<dbReference type="PROSITE" id="PS50850">
    <property type="entry name" value="MFS"/>
    <property type="match status" value="1"/>
</dbReference>
<dbReference type="PRINTS" id="PR01988">
    <property type="entry name" value="EXPORTERBACE"/>
</dbReference>
<dbReference type="CDD" id="cd06173">
    <property type="entry name" value="MFS_MefA_like"/>
    <property type="match status" value="1"/>
</dbReference>
<feature type="transmembrane region" description="Helical" evidence="7">
    <location>
        <begin position="343"/>
        <end position="367"/>
    </location>
</feature>
<organism evidence="9 10">
    <name type="scientific">Mesobacillus persicus</name>
    <dbReference type="NCBI Taxonomy" id="930146"/>
    <lineage>
        <taxon>Bacteria</taxon>
        <taxon>Bacillati</taxon>
        <taxon>Bacillota</taxon>
        <taxon>Bacilli</taxon>
        <taxon>Bacillales</taxon>
        <taxon>Bacillaceae</taxon>
        <taxon>Mesobacillus</taxon>
    </lineage>
</organism>
<keyword evidence="10" id="KW-1185">Reference proteome</keyword>
<keyword evidence="6 7" id="KW-0472">Membrane</keyword>
<feature type="transmembrane region" description="Helical" evidence="7">
    <location>
        <begin position="170"/>
        <end position="189"/>
    </location>
</feature>
<feature type="transmembrane region" description="Helical" evidence="7">
    <location>
        <begin position="79"/>
        <end position="97"/>
    </location>
</feature>
<dbReference type="RefSeq" id="WP_090740158.1">
    <property type="nucleotide sequence ID" value="NZ_FOBW01000001.1"/>
</dbReference>
<gene>
    <name evidence="9" type="ORF">SAMN05192533_101122</name>
</gene>
<keyword evidence="2" id="KW-0813">Transport</keyword>
<dbReference type="InterPro" id="IPR011701">
    <property type="entry name" value="MFS"/>
</dbReference>
<dbReference type="OrthoDB" id="9775268at2"/>
<feature type="transmembrane region" description="Helical" evidence="7">
    <location>
        <begin position="46"/>
        <end position="67"/>
    </location>
</feature>
<keyword evidence="4 7" id="KW-0812">Transmembrane</keyword>
<keyword evidence="3" id="KW-1003">Cell membrane</keyword>
<evidence type="ECO:0000313" key="9">
    <source>
        <dbReference type="EMBL" id="SEM12818.1"/>
    </source>
</evidence>
<reference evidence="10" key="1">
    <citation type="submission" date="2016-10" db="EMBL/GenBank/DDBJ databases">
        <authorList>
            <person name="Varghese N."/>
            <person name="Submissions S."/>
        </authorList>
    </citation>
    <scope>NUCLEOTIDE SEQUENCE [LARGE SCALE GENOMIC DNA]</scope>
    <source>
        <strain evidence="10">B48,IBRC-M 10115,DSM 25386,CECT 8001</strain>
    </source>
</reference>
<evidence type="ECO:0000313" key="10">
    <source>
        <dbReference type="Proteomes" id="UP000198553"/>
    </source>
</evidence>
<evidence type="ECO:0000256" key="6">
    <source>
        <dbReference type="ARBA" id="ARBA00023136"/>
    </source>
</evidence>
<evidence type="ECO:0000256" key="5">
    <source>
        <dbReference type="ARBA" id="ARBA00022989"/>
    </source>
</evidence>
<feature type="transmembrane region" description="Helical" evidence="7">
    <location>
        <begin position="143"/>
        <end position="164"/>
    </location>
</feature>
<feature type="transmembrane region" description="Helical" evidence="7">
    <location>
        <begin position="259"/>
        <end position="278"/>
    </location>
</feature>
<dbReference type="Pfam" id="PF07690">
    <property type="entry name" value="MFS_1"/>
    <property type="match status" value="1"/>
</dbReference>
<proteinExistence type="predicted"/>
<dbReference type="GO" id="GO:0022857">
    <property type="term" value="F:transmembrane transporter activity"/>
    <property type="evidence" value="ECO:0007669"/>
    <property type="project" value="InterPro"/>
</dbReference>
<feature type="domain" description="Major facilitator superfamily (MFS) profile" evidence="8">
    <location>
        <begin position="1"/>
        <end position="402"/>
    </location>
</feature>
<protein>
    <submittedName>
        <fullName evidence="9">Predicted arabinose efflux permease, MFS family</fullName>
    </submittedName>
</protein>
<dbReference type="PANTHER" id="PTHR43266">
    <property type="entry name" value="MACROLIDE-EFFLUX PROTEIN"/>
    <property type="match status" value="1"/>
</dbReference>
<evidence type="ECO:0000256" key="2">
    <source>
        <dbReference type="ARBA" id="ARBA00022448"/>
    </source>
</evidence>
<name>A0A1H7VVN8_9BACI</name>
<feature type="transmembrane region" description="Helical" evidence="7">
    <location>
        <begin position="373"/>
        <end position="394"/>
    </location>
</feature>
<evidence type="ECO:0000256" key="3">
    <source>
        <dbReference type="ARBA" id="ARBA00022475"/>
    </source>
</evidence>
<dbReference type="GO" id="GO:0005886">
    <property type="term" value="C:plasma membrane"/>
    <property type="evidence" value="ECO:0007669"/>
    <property type="project" value="UniProtKB-SubCell"/>
</dbReference>
<feature type="transmembrane region" description="Helical" evidence="7">
    <location>
        <begin position="21"/>
        <end position="40"/>
    </location>
</feature>
<feature type="transmembrane region" description="Helical" evidence="7">
    <location>
        <begin position="225"/>
        <end position="247"/>
    </location>
</feature>
<dbReference type="InterPro" id="IPR022324">
    <property type="entry name" value="Bacilysin_exporter_BacE_put"/>
</dbReference>
<sequence>MKKNLSVFREEKNYARFLSSVFISGVGDWFHSVAVFSLLLQLESTGMALGITMALRVLPHLLFGPFGGLLADRFSRKKILVSCDVIQALAALSLLLVSTADDIWLIYVSTFVLMSATAVQMPTRAASIPSLVKKENLLKANSMNSASVGLVMVIGSMLGGFVTAALEIDIAFVVNAITLLVSAFIMLSIKFPHSKSLELKEKLSLKRFNVLLPIIKDSRILQLVMIYYVLWAIGGGIMNLIPSVFAFDVYNLDNLGVGILYACFGLGQILGGFVSSYIEKWPSRAIAIGFLIEGIAYQFFSISPNIILGGLMLVLALAGVTVGNTFVNTIVMQYVPEKYLGRFFSLIFTSVNVILGTTMIISGALLAKLLPQQLAMLSGVLITIPAIIIGYNLWRIKIPQSQNNDTLKA</sequence>
<evidence type="ECO:0000256" key="1">
    <source>
        <dbReference type="ARBA" id="ARBA00004651"/>
    </source>
</evidence>
<feature type="transmembrane region" description="Helical" evidence="7">
    <location>
        <begin position="285"/>
        <end position="300"/>
    </location>
</feature>
<dbReference type="EMBL" id="FOBW01000001">
    <property type="protein sequence ID" value="SEM12818.1"/>
    <property type="molecule type" value="Genomic_DNA"/>
</dbReference>
<dbReference type="InterPro" id="IPR020846">
    <property type="entry name" value="MFS_dom"/>
</dbReference>
<feature type="transmembrane region" description="Helical" evidence="7">
    <location>
        <begin position="103"/>
        <end position="122"/>
    </location>
</feature>
<dbReference type="SUPFAM" id="SSF103473">
    <property type="entry name" value="MFS general substrate transporter"/>
    <property type="match status" value="1"/>
</dbReference>
<feature type="transmembrane region" description="Helical" evidence="7">
    <location>
        <begin position="306"/>
        <end position="331"/>
    </location>
</feature>
<dbReference type="Gene3D" id="1.20.1250.20">
    <property type="entry name" value="MFS general substrate transporter like domains"/>
    <property type="match status" value="1"/>
</dbReference>
<evidence type="ECO:0000256" key="4">
    <source>
        <dbReference type="ARBA" id="ARBA00022692"/>
    </source>
</evidence>